<dbReference type="InterPro" id="IPR020845">
    <property type="entry name" value="AMP-binding_CS"/>
</dbReference>
<evidence type="ECO:0000256" key="15">
    <source>
        <dbReference type="ARBA" id="ARBA00050776"/>
    </source>
</evidence>
<keyword evidence="8" id="KW-0276">Fatty acid metabolism</keyword>
<dbReference type="InterPro" id="IPR025110">
    <property type="entry name" value="AMP-bd_C"/>
</dbReference>
<keyword evidence="11" id="KW-0411">Iron-sulfur</keyword>
<dbReference type="Gene3D" id="3.30.300.30">
    <property type="match status" value="1"/>
</dbReference>
<dbReference type="Gene3D" id="3.90.1150.10">
    <property type="entry name" value="Aspartate Aminotransferase, domain 1"/>
    <property type="match status" value="1"/>
</dbReference>
<evidence type="ECO:0000256" key="6">
    <source>
        <dbReference type="ARBA" id="ARBA00022598"/>
    </source>
</evidence>
<evidence type="ECO:0000256" key="5">
    <source>
        <dbReference type="ARBA" id="ARBA00012239"/>
    </source>
</evidence>
<keyword evidence="12" id="KW-0443">Lipid metabolism</keyword>
<sequence>MTMSAIAYFDNNATTPMCHGAVAALADATPVFGNPSSASTLAKSAKHLVAAARVYVAALLGADTDEVVFTSGGTESNNWAIKGAICKRLVSGERPGHVIVSAIEHASVLQVAEYLERVLRYDVTRVQPGRDGVVDAAAVEAALRPDTHLVSVMLVNNEVGTIQPVREIAELLRHTGIHFHVDGVQGIGKVAVDVHELEVDTLSLSAHKFHGPKGVGALYVRRGVALEPLLHGGSQEGGLRGGTEAVPLIASMGAAAKEAQERLPHYQRQVGARRAALRARLLERVPGCAFNGPADDARVAPNTLSLRVDGIRAEAAAALLDQKYGIQVSLGSACSNNKAVSLSHVLSAMGMGEEQIKSTMRVSIGYATTERDVEHFVASLGSVVELLRRISPKPSAPPALPLDGAASILHCLEHYAASQADAAAYVFLADGDRKEQRLTYAQLRGRALRFAAMLDSRRLKGKAALMLYPSGLEFVVAFFGCLYAGVVAVPANHARNSHHFLRLRHIIANCEAAAVLTTEALRGAVKSGILASGVEEQAVLFLTEPAGDAPAAFDVVLPDGGARAFLQYTSGSTGQPKGVIVTHGQLIANERAIQRCGGLPERAAVGGWLPQYHDMGLIGTTLQPIALGGCYTFMQPLHFLHRPTRWLEMIATHRIQTTAVPNFALDMCVRVAEENIPAGLDLSSLRAIFCGAEPVNADTVARFQQRYAPYGLRADVLQPCYGLAEATLIVSGGATEPAMRTVHVSRQQLLEGQLAVLPEGGAGSQPIVCCGKVVPGHEVAIVDPQTCAELGADALGEIWVAGPSVASGYLGNEAGTAATFQAMTGAGRGPFMRTGDLGFVHQGGLYVTGRIKELMIIRGRNFYPHDIEATITACLRQHGEVATAVFHPEERDAKGLVVMVELGRRGKLDIGFERAAGSLRQVISEAHELSVRDVFFVGSGGIPRTSSGKIQRHRCEALYLNGDLNQSETKLFSTRDAGPLAAA</sequence>
<evidence type="ECO:0000256" key="14">
    <source>
        <dbReference type="ARBA" id="ARBA00031911"/>
    </source>
</evidence>
<evidence type="ECO:0000256" key="4">
    <source>
        <dbReference type="ARBA" id="ARBA00006490"/>
    </source>
</evidence>
<dbReference type="STRING" id="1035707.SAMN05216552_1004202"/>
<feature type="domain" description="Aminotransferase class V" evidence="16">
    <location>
        <begin position="8"/>
        <end position="376"/>
    </location>
</feature>
<dbReference type="InterPro" id="IPR000192">
    <property type="entry name" value="Aminotrans_V_dom"/>
</dbReference>
<dbReference type="GO" id="GO:0031071">
    <property type="term" value="F:cysteine desulfurase activity"/>
    <property type="evidence" value="ECO:0007669"/>
    <property type="project" value="UniProtKB-EC"/>
</dbReference>
<comment type="similarity">
    <text evidence="4">Belongs to the class-V pyridoxal-phosphate-dependent aminotransferase family. NifS/IscS subfamily.</text>
</comment>
<keyword evidence="10" id="KW-0408">Iron</keyword>
<dbReference type="InterPro" id="IPR015421">
    <property type="entry name" value="PyrdxlP-dep_Trfase_major"/>
</dbReference>
<dbReference type="PROSITE" id="PS00455">
    <property type="entry name" value="AMP_BINDING"/>
    <property type="match status" value="1"/>
</dbReference>
<proteinExistence type="inferred from homology"/>
<dbReference type="GO" id="GO:0070566">
    <property type="term" value="F:adenylyltransferase activity"/>
    <property type="evidence" value="ECO:0007669"/>
    <property type="project" value="TreeGrafter"/>
</dbReference>
<name>A0A1I7GYM9_9BURK</name>
<keyword evidence="6" id="KW-0436">Ligase</keyword>
<dbReference type="PANTHER" id="PTHR22754">
    <property type="entry name" value="DISCO-INTERACTING PROTEIN 2 DIP2 -RELATED"/>
    <property type="match status" value="1"/>
</dbReference>
<evidence type="ECO:0000256" key="9">
    <source>
        <dbReference type="ARBA" id="ARBA00022898"/>
    </source>
</evidence>
<dbReference type="EC" id="2.8.1.7" evidence="5"/>
<evidence type="ECO:0000256" key="10">
    <source>
        <dbReference type="ARBA" id="ARBA00023004"/>
    </source>
</evidence>
<keyword evidence="13" id="KW-0535">Nitrogen fixation</keyword>
<evidence type="ECO:0000256" key="11">
    <source>
        <dbReference type="ARBA" id="ARBA00023014"/>
    </source>
</evidence>
<dbReference type="FunFam" id="3.40.640.10:FF:000084">
    <property type="entry name" value="IscS-like cysteine desulfurase"/>
    <property type="match status" value="1"/>
</dbReference>
<keyword evidence="7" id="KW-0479">Metal-binding</keyword>
<evidence type="ECO:0000256" key="7">
    <source>
        <dbReference type="ARBA" id="ARBA00022723"/>
    </source>
</evidence>
<feature type="domain" description="AMP-dependent synthetase/ligase" evidence="17">
    <location>
        <begin position="412"/>
        <end position="810"/>
    </location>
</feature>
<dbReference type="InterPro" id="IPR040097">
    <property type="entry name" value="FAAL/FAAC"/>
</dbReference>
<evidence type="ECO:0000313" key="19">
    <source>
        <dbReference type="EMBL" id="SFU53574.1"/>
    </source>
</evidence>
<evidence type="ECO:0000313" key="20">
    <source>
        <dbReference type="Proteomes" id="UP000199391"/>
    </source>
</evidence>
<dbReference type="SUPFAM" id="SSF56801">
    <property type="entry name" value="Acetyl-CoA synthetase-like"/>
    <property type="match status" value="1"/>
</dbReference>
<dbReference type="SUPFAM" id="SSF53383">
    <property type="entry name" value="PLP-dependent transferases"/>
    <property type="match status" value="1"/>
</dbReference>
<dbReference type="Pfam" id="PF00266">
    <property type="entry name" value="Aminotran_5"/>
    <property type="match status" value="1"/>
</dbReference>
<keyword evidence="9" id="KW-0663">Pyridoxal phosphate</keyword>
<evidence type="ECO:0000256" key="13">
    <source>
        <dbReference type="ARBA" id="ARBA00023231"/>
    </source>
</evidence>
<reference evidence="20" key="1">
    <citation type="submission" date="2016-10" db="EMBL/GenBank/DDBJ databases">
        <authorList>
            <person name="Varghese N."/>
            <person name="Submissions S."/>
        </authorList>
    </citation>
    <scope>NUCLEOTIDE SEQUENCE [LARGE SCALE GENOMIC DNA]</scope>
    <source>
        <strain evidence="20">CGMCC 1.11014</strain>
    </source>
</reference>
<evidence type="ECO:0000256" key="2">
    <source>
        <dbReference type="ARBA" id="ARBA00003120"/>
    </source>
</evidence>
<dbReference type="CDD" id="cd05931">
    <property type="entry name" value="FAAL"/>
    <property type="match status" value="1"/>
</dbReference>
<evidence type="ECO:0000256" key="1">
    <source>
        <dbReference type="ARBA" id="ARBA00001933"/>
    </source>
</evidence>
<dbReference type="FunFam" id="3.40.50.12780:FF:000013">
    <property type="entry name" value="Long-chain-fatty-acid--AMP ligase FadD32"/>
    <property type="match status" value="1"/>
</dbReference>
<comment type="function">
    <text evidence="2">Catalyzes the removal of elemental sulfur atoms from cysteine to produce alanine. Seems to participate in the biosynthesis of the nitrogenase metalloclusters by providing the inorganic sulfur required for the Fe-S core formation.</text>
</comment>
<dbReference type="GO" id="GO:0071766">
    <property type="term" value="P:Actinobacterium-type cell wall biogenesis"/>
    <property type="evidence" value="ECO:0007669"/>
    <property type="project" value="UniProtKB-ARBA"/>
</dbReference>
<evidence type="ECO:0000256" key="12">
    <source>
        <dbReference type="ARBA" id="ARBA00023098"/>
    </source>
</evidence>
<dbReference type="GO" id="GO:0051536">
    <property type="term" value="F:iron-sulfur cluster binding"/>
    <property type="evidence" value="ECO:0007669"/>
    <property type="project" value="UniProtKB-KW"/>
</dbReference>
<dbReference type="PANTHER" id="PTHR22754:SF32">
    <property type="entry name" value="DISCO-INTERACTING PROTEIN 2"/>
    <property type="match status" value="1"/>
</dbReference>
<evidence type="ECO:0000256" key="3">
    <source>
        <dbReference type="ARBA" id="ARBA00006432"/>
    </source>
</evidence>
<protein>
    <recommendedName>
        <fullName evidence="5">cysteine desulfurase</fullName>
        <ecNumber evidence="5">2.8.1.7</ecNumber>
    </recommendedName>
    <alternativeName>
        <fullName evidence="14">Nitrogenase metalloclusters biosynthesis protein NifS</fullName>
    </alternativeName>
</protein>
<comment type="cofactor">
    <cofactor evidence="1">
        <name>pyridoxal 5'-phosphate</name>
        <dbReference type="ChEBI" id="CHEBI:597326"/>
    </cofactor>
</comment>
<evidence type="ECO:0000259" key="16">
    <source>
        <dbReference type="Pfam" id="PF00266"/>
    </source>
</evidence>
<dbReference type="Gene3D" id="3.40.50.12780">
    <property type="entry name" value="N-terminal domain of ligase-like"/>
    <property type="match status" value="1"/>
</dbReference>
<comment type="similarity">
    <text evidence="3">Belongs to the ATP-dependent AMP-binding enzyme family.</text>
</comment>
<organism evidence="19 20">
    <name type="scientific">Pseudoduganella namucuonensis</name>
    <dbReference type="NCBI Taxonomy" id="1035707"/>
    <lineage>
        <taxon>Bacteria</taxon>
        <taxon>Pseudomonadati</taxon>
        <taxon>Pseudomonadota</taxon>
        <taxon>Betaproteobacteria</taxon>
        <taxon>Burkholderiales</taxon>
        <taxon>Oxalobacteraceae</taxon>
        <taxon>Telluria group</taxon>
        <taxon>Pseudoduganella</taxon>
    </lineage>
</organism>
<evidence type="ECO:0000259" key="17">
    <source>
        <dbReference type="Pfam" id="PF00501"/>
    </source>
</evidence>
<dbReference type="GO" id="GO:0006633">
    <property type="term" value="P:fatty acid biosynthetic process"/>
    <property type="evidence" value="ECO:0007669"/>
    <property type="project" value="TreeGrafter"/>
</dbReference>
<dbReference type="InterPro" id="IPR015424">
    <property type="entry name" value="PyrdxlP-dep_Trfase"/>
</dbReference>
<dbReference type="InterPro" id="IPR042099">
    <property type="entry name" value="ANL_N_sf"/>
</dbReference>
<comment type="catalytic activity">
    <reaction evidence="15">
        <text>(sulfur carrier)-H + L-cysteine = (sulfur carrier)-SH + L-alanine</text>
        <dbReference type="Rhea" id="RHEA:43892"/>
        <dbReference type="Rhea" id="RHEA-COMP:14737"/>
        <dbReference type="Rhea" id="RHEA-COMP:14739"/>
        <dbReference type="ChEBI" id="CHEBI:29917"/>
        <dbReference type="ChEBI" id="CHEBI:35235"/>
        <dbReference type="ChEBI" id="CHEBI:57972"/>
        <dbReference type="ChEBI" id="CHEBI:64428"/>
        <dbReference type="EC" id="2.8.1.7"/>
    </reaction>
</comment>
<dbReference type="EMBL" id="FPBO01000004">
    <property type="protein sequence ID" value="SFU53574.1"/>
    <property type="molecule type" value="Genomic_DNA"/>
</dbReference>
<dbReference type="Pfam" id="PF23024">
    <property type="entry name" value="AMP-dom_DIP2-like"/>
    <property type="match status" value="1"/>
</dbReference>
<dbReference type="Gene3D" id="1.10.260.50">
    <property type="match status" value="1"/>
</dbReference>
<dbReference type="AlphaFoldDB" id="A0A1I7GYM9"/>
<dbReference type="GO" id="GO:0016874">
    <property type="term" value="F:ligase activity"/>
    <property type="evidence" value="ECO:0007669"/>
    <property type="project" value="UniProtKB-KW"/>
</dbReference>
<keyword evidence="20" id="KW-1185">Reference proteome</keyword>
<dbReference type="InterPro" id="IPR045851">
    <property type="entry name" value="AMP-bd_C_sf"/>
</dbReference>
<evidence type="ECO:0000256" key="8">
    <source>
        <dbReference type="ARBA" id="ARBA00022832"/>
    </source>
</evidence>
<dbReference type="GO" id="GO:0046872">
    <property type="term" value="F:metal ion binding"/>
    <property type="evidence" value="ECO:0007669"/>
    <property type="project" value="UniProtKB-KW"/>
</dbReference>
<dbReference type="Gene3D" id="3.40.640.10">
    <property type="entry name" value="Type I PLP-dependent aspartate aminotransferase-like (Major domain)"/>
    <property type="match status" value="1"/>
</dbReference>
<gene>
    <name evidence="19" type="ORF">SAMN05216552_1004202</name>
</gene>
<feature type="domain" description="AMP-binding enzyme C-terminal" evidence="18">
    <location>
        <begin position="853"/>
        <end position="967"/>
    </location>
</feature>
<accession>A0A1I7GYM9</accession>
<dbReference type="InterPro" id="IPR015422">
    <property type="entry name" value="PyrdxlP-dep_Trfase_small"/>
</dbReference>
<dbReference type="RefSeq" id="WP_093554694.1">
    <property type="nucleotide sequence ID" value="NZ_FPBO01000004.1"/>
</dbReference>
<dbReference type="Proteomes" id="UP000199391">
    <property type="component" value="Unassembled WGS sequence"/>
</dbReference>
<dbReference type="Pfam" id="PF00501">
    <property type="entry name" value="AMP-binding"/>
    <property type="match status" value="1"/>
</dbReference>
<dbReference type="GO" id="GO:0005886">
    <property type="term" value="C:plasma membrane"/>
    <property type="evidence" value="ECO:0007669"/>
    <property type="project" value="TreeGrafter"/>
</dbReference>
<dbReference type="InterPro" id="IPR000873">
    <property type="entry name" value="AMP-dep_synth/lig_dom"/>
</dbReference>
<evidence type="ECO:0000259" key="18">
    <source>
        <dbReference type="Pfam" id="PF23024"/>
    </source>
</evidence>
<dbReference type="OrthoDB" id="5480912at2"/>